<evidence type="ECO:0000313" key="1">
    <source>
        <dbReference type="EMBL" id="MDG3586112.1"/>
    </source>
</evidence>
<reference evidence="1" key="1">
    <citation type="submission" date="2022-11" db="EMBL/GenBank/DDBJ databases">
        <title>High-quality draft genome sequence of Galbibacter sp. strain CMA-7.</title>
        <authorList>
            <person name="Wei L."/>
            <person name="Dong C."/>
            <person name="Shao Z."/>
        </authorList>
    </citation>
    <scope>NUCLEOTIDE SEQUENCE</scope>
    <source>
        <strain evidence="1">CMA-7</strain>
    </source>
</reference>
<dbReference type="RefSeq" id="WP_277900216.1">
    <property type="nucleotide sequence ID" value="NZ_JAQSVC010000003.1"/>
</dbReference>
<sequence length="29" mass="3249">MKTGKYTSASEVVKAALIIELKKERNQVL</sequence>
<proteinExistence type="predicted"/>
<gene>
    <name evidence="1" type="ORF">OSR52_09545</name>
</gene>
<organism evidence="1 2">
    <name type="scientific">Galbibacter pacificus</name>
    <dbReference type="NCBI Taxonomy" id="2996052"/>
    <lineage>
        <taxon>Bacteria</taxon>
        <taxon>Pseudomonadati</taxon>
        <taxon>Bacteroidota</taxon>
        <taxon>Flavobacteriia</taxon>
        <taxon>Flavobacteriales</taxon>
        <taxon>Flavobacteriaceae</taxon>
        <taxon>Galbibacter</taxon>
    </lineage>
</organism>
<evidence type="ECO:0000313" key="2">
    <source>
        <dbReference type="Proteomes" id="UP001153642"/>
    </source>
</evidence>
<accession>A0ABT6FS65</accession>
<protein>
    <submittedName>
        <fullName evidence="1">Uncharacterized protein</fullName>
    </submittedName>
</protein>
<comment type="caution">
    <text evidence="1">The sequence shown here is derived from an EMBL/GenBank/DDBJ whole genome shotgun (WGS) entry which is preliminary data.</text>
</comment>
<keyword evidence="2" id="KW-1185">Reference proteome</keyword>
<dbReference type="Proteomes" id="UP001153642">
    <property type="component" value="Unassembled WGS sequence"/>
</dbReference>
<name>A0ABT6FS65_9FLAO</name>
<dbReference type="EMBL" id="JAPMUA010000003">
    <property type="protein sequence ID" value="MDG3586112.1"/>
    <property type="molecule type" value="Genomic_DNA"/>
</dbReference>